<organism evidence="2 3">
    <name type="scientific">Acaryochloris marina (strain MBIC 11017)</name>
    <dbReference type="NCBI Taxonomy" id="329726"/>
    <lineage>
        <taxon>Bacteria</taxon>
        <taxon>Bacillati</taxon>
        <taxon>Cyanobacteriota</taxon>
        <taxon>Cyanophyceae</taxon>
        <taxon>Acaryochloridales</taxon>
        <taxon>Acaryochloridaceae</taxon>
        <taxon>Acaryochloris</taxon>
    </lineage>
</organism>
<keyword evidence="2" id="KW-0614">Plasmid</keyword>
<dbReference type="OrthoDB" id="9835525at2"/>
<geneLocation type="plasmid" evidence="2 3">
    <name>pREB1</name>
</geneLocation>
<evidence type="ECO:0000313" key="3">
    <source>
        <dbReference type="Proteomes" id="UP000000268"/>
    </source>
</evidence>
<gene>
    <name evidence="2" type="ordered locus">AM1_A0383</name>
</gene>
<feature type="compositionally biased region" description="Low complexity" evidence="1">
    <location>
        <begin position="96"/>
        <end position="108"/>
    </location>
</feature>
<evidence type="ECO:0000256" key="1">
    <source>
        <dbReference type="SAM" id="MobiDB-lite"/>
    </source>
</evidence>
<dbReference type="EMBL" id="CP000838">
    <property type="protein sequence ID" value="ABW31501.1"/>
    <property type="molecule type" value="Genomic_DNA"/>
</dbReference>
<dbReference type="HOGENOM" id="CLU_1782605_0_0_3"/>
<dbReference type="KEGG" id="amr:AM1_A0383"/>
<name>A8ZL33_ACAM1</name>
<feature type="region of interest" description="Disordered" evidence="1">
    <location>
        <begin position="83"/>
        <end position="145"/>
    </location>
</feature>
<dbReference type="AlphaFoldDB" id="A8ZL33"/>
<proteinExistence type="predicted"/>
<sequence length="145" mass="15933">MPERLKVDAVYPNAEYKEILQASKQHFYGTFATKCVTILYAVFKPVVVALRTNSVAEVRKAILISRDQVETFYELALIMVTADGDSPELTPPSPAPSTAAPMVVEPETVQPPPEPYEPPREEEEPPAVDSDSPAISIYAGLKEDD</sequence>
<dbReference type="Proteomes" id="UP000000268">
    <property type="component" value="Plasmid pREB1"/>
</dbReference>
<dbReference type="RefSeq" id="WP_012166874.1">
    <property type="nucleotide sequence ID" value="NC_009926.1"/>
</dbReference>
<protein>
    <submittedName>
        <fullName evidence="2">Uncharacterized protein</fullName>
    </submittedName>
</protein>
<reference evidence="2 3" key="1">
    <citation type="journal article" date="2008" name="Proc. Natl. Acad. Sci. U.S.A.">
        <title>Niche adaptation and genome expansion in the chlorophyll d-producing cyanobacterium Acaryochloris marina.</title>
        <authorList>
            <person name="Swingley W.D."/>
            <person name="Chen M."/>
            <person name="Cheung P.C."/>
            <person name="Conrad A.L."/>
            <person name="Dejesa L.C."/>
            <person name="Hao J."/>
            <person name="Honchak B.M."/>
            <person name="Karbach L.E."/>
            <person name="Kurdoglu A."/>
            <person name="Lahiri S."/>
            <person name="Mastrian S.D."/>
            <person name="Miyashita H."/>
            <person name="Page L."/>
            <person name="Ramakrishna P."/>
            <person name="Satoh S."/>
            <person name="Sattley W.M."/>
            <person name="Shimada Y."/>
            <person name="Taylor H.L."/>
            <person name="Tomo T."/>
            <person name="Tsuchiya T."/>
            <person name="Wang Z.T."/>
            <person name="Raymond J."/>
            <person name="Mimuro M."/>
            <person name="Blankenship R.E."/>
            <person name="Touchman J.W."/>
        </authorList>
    </citation>
    <scope>NUCLEOTIDE SEQUENCE [LARGE SCALE GENOMIC DNA]</scope>
    <source>
        <strain evidence="3">MBIC 11017</strain>
        <plasmid evidence="3">Plasmid pREB1</plasmid>
    </source>
</reference>
<keyword evidence="3" id="KW-1185">Reference proteome</keyword>
<accession>A8ZL33</accession>
<evidence type="ECO:0000313" key="2">
    <source>
        <dbReference type="EMBL" id="ABW31501.1"/>
    </source>
</evidence>